<reference evidence="1 2" key="1">
    <citation type="submission" date="2013-10" db="EMBL/GenBank/DDBJ databases">
        <title>The Genome Sequence of Acinetobacter tjernbergiae CIP107465.</title>
        <authorList>
            <consortium name="The Broad Institute Genomics Platform"/>
            <consortium name="The Broad Institute Genome Sequencing Center for Infectious Disease"/>
            <person name="Cerqueira G."/>
            <person name="Feldgarden M."/>
            <person name="Courvalin P."/>
            <person name="Grillot-Courvalin C."/>
            <person name="Clermont D."/>
            <person name="Rocha E."/>
            <person name="Yoon E.-J."/>
            <person name="Nemec A."/>
            <person name="Young S.K."/>
            <person name="Zeng Q."/>
            <person name="Gargeya S."/>
            <person name="Fitzgerald M."/>
            <person name="Abouelleil A."/>
            <person name="Alvarado L."/>
            <person name="Berlin A.M."/>
            <person name="Chapman S.B."/>
            <person name="Gainer-Dewar J."/>
            <person name="Goldberg J."/>
            <person name="Gnerre S."/>
            <person name="Griggs A."/>
            <person name="Gujja S."/>
            <person name="Hansen M."/>
            <person name="Howarth C."/>
            <person name="Imamovic A."/>
            <person name="Ireland A."/>
            <person name="Larimer J."/>
            <person name="McCowan C."/>
            <person name="Murphy C."/>
            <person name="Pearson M."/>
            <person name="Poon T.W."/>
            <person name="Priest M."/>
            <person name="Roberts A."/>
            <person name="Saif S."/>
            <person name="Shea T."/>
            <person name="Sykes S."/>
            <person name="Wortman J."/>
            <person name="Nusbaum C."/>
            <person name="Birren B."/>
        </authorList>
    </citation>
    <scope>NUCLEOTIDE SEQUENCE [LARGE SCALE GENOMIC DNA]</scope>
    <source>
        <strain evidence="1 2">CIP 107465</strain>
    </source>
</reference>
<dbReference type="EMBL" id="AYEV01000036">
    <property type="protein sequence ID" value="ESK54106.1"/>
    <property type="molecule type" value="Genomic_DNA"/>
</dbReference>
<proteinExistence type="predicted"/>
<organism evidence="1 2">
    <name type="scientific">Acinetobacter tjernbergiae DSM 14971 = CIP 107465</name>
    <dbReference type="NCBI Taxonomy" id="1120928"/>
    <lineage>
        <taxon>Bacteria</taxon>
        <taxon>Pseudomonadati</taxon>
        <taxon>Pseudomonadota</taxon>
        <taxon>Gammaproteobacteria</taxon>
        <taxon>Moraxellales</taxon>
        <taxon>Moraxellaceae</taxon>
        <taxon>Acinetobacter</taxon>
    </lineage>
</organism>
<name>V2UZQ7_9GAMM</name>
<dbReference type="RefSeq" id="WP_018679472.1">
    <property type="nucleotide sequence ID" value="NZ_AYEV01000036.1"/>
</dbReference>
<dbReference type="AlphaFoldDB" id="V2UZQ7"/>
<comment type="caution">
    <text evidence="1">The sequence shown here is derived from an EMBL/GenBank/DDBJ whole genome shotgun (WGS) entry which is preliminary data.</text>
</comment>
<accession>V2UZQ7</accession>
<gene>
    <name evidence="1" type="ORF">F990_02978</name>
</gene>
<dbReference type="Proteomes" id="UP000017404">
    <property type="component" value="Unassembled WGS sequence"/>
</dbReference>
<evidence type="ECO:0000313" key="1">
    <source>
        <dbReference type="EMBL" id="ESK54106.1"/>
    </source>
</evidence>
<sequence>MQTIDQDDAFSIKTYHNIPEDDIEQQNIDFWLIVGDKTFLGSAFTLANIQYLMTKDNRTGESAFGTYFWASDMIILKEMTVECLVKAIRNILNDQSLNIGEIFTQVANNP</sequence>
<keyword evidence="2" id="KW-1185">Reference proteome</keyword>
<evidence type="ECO:0000313" key="2">
    <source>
        <dbReference type="Proteomes" id="UP000017404"/>
    </source>
</evidence>
<dbReference type="OrthoDB" id="7068820at2"/>
<protein>
    <submittedName>
        <fullName evidence="1">Uncharacterized protein</fullName>
    </submittedName>
</protein>
<dbReference type="PATRIC" id="fig|1120928.5.peg.3013"/>
<dbReference type="eggNOG" id="ENOG5033CDJ">
    <property type="taxonomic scope" value="Bacteria"/>
</dbReference>